<dbReference type="Pfam" id="PF11181">
    <property type="entry name" value="YflT"/>
    <property type="match status" value="1"/>
</dbReference>
<dbReference type="InterPro" id="IPR025889">
    <property type="entry name" value="GSP17M-like_dom"/>
</dbReference>
<dbReference type="EMBL" id="WKKI01000001">
    <property type="protein sequence ID" value="MRX70765.1"/>
    <property type="molecule type" value="Genomic_DNA"/>
</dbReference>
<dbReference type="Proteomes" id="UP000448867">
    <property type="component" value="Unassembled WGS sequence"/>
</dbReference>
<dbReference type="AlphaFoldDB" id="A0A7X2IW85"/>
<organism evidence="2 3">
    <name type="scientific">Metabacillus lacus</name>
    <dbReference type="NCBI Taxonomy" id="1983721"/>
    <lineage>
        <taxon>Bacteria</taxon>
        <taxon>Bacillati</taxon>
        <taxon>Bacillota</taxon>
        <taxon>Bacilli</taxon>
        <taxon>Bacillales</taxon>
        <taxon>Bacillaceae</taxon>
        <taxon>Metabacillus</taxon>
    </lineage>
</organism>
<reference evidence="2 3" key="1">
    <citation type="submission" date="2019-11" db="EMBL/GenBank/DDBJ databases">
        <title>Bacillus lacus genome.</title>
        <authorList>
            <person name="Allen C.J."/>
            <person name="Newman J.D."/>
        </authorList>
    </citation>
    <scope>NUCLEOTIDE SEQUENCE [LARGE SCALE GENOMIC DNA]</scope>
    <source>
        <strain evidence="2 3">KCTC 33946</strain>
    </source>
</reference>
<comment type="caution">
    <text evidence="2">The sequence shown here is derived from an EMBL/GenBank/DDBJ whole genome shotgun (WGS) entry which is preliminary data.</text>
</comment>
<dbReference type="OrthoDB" id="2678178at2"/>
<name>A0A7X2IW85_9BACI</name>
<protein>
    <recommendedName>
        <fullName evidence="1">General stress protein 17M-like domain-containing protein</fullName>
    </recommendedName>
</protein>
<evidence type="ECO:0000313" key="3">
    <source>
        <dbReference type="Proteomes" id="UP000448867"/>
    </source>
</evidence>
<evidence type="ECO:0000313" key="2">
    <source>
        <dbReference type="EMBL" id="MRX70765.1"/>
    </source>
</evidence>
<accession>A0A7X2IW85</accession>
<proteinExistence type="predicted"/>
<feature type="domain" description="General stress protein 17M-like" evidence="1">
    <location>
        <begin position="12"/>
        <end position="110"/>
    </location>
</feature>
<sequence>MEGENRLMAKKIVGVYQSQVDVEKKFEELLANGASEEDIYIIIDGQENNAPESDLPIMDLSTKNKDKSLWGGIRKLFILYPDKDLLEEKMIGHGLSANDASSYANDVLNGSYLLTVEEHAVQ</sequence>
<evidence type="ECO:0000259" key="1">
    <source>
        <dbReference type="Pfam" id="PF11181"/>
    </source>
</evidence>
<keyword evidence="3" id="KW-1185">Reference proteome</keyword>
<gene>
    <name evidence="2" type="ORF">GJU40_01110</name>
</gene>